<sequence>MAMCYNSVMRIVQLAPNLISRVDQLRALAADPGAEVYLDPDAVDLEAWNHVGDPLCEALLGLMSRRKLMGGDIYANARTLEAEGVSEAVAFFADVEAVPSWLDFETLRPGASMGRRNPVGMLFGMHGGLPFTYIDPSTAEVMGSTGRFARDGDYRRRFWETATGFAGALDVDGMMPGGERWIQWVRIRFLHTMIRMGILRGGQWPLGDVAMPISQVASAATAHIFGPYRVGIVRYLGGVVTPEEADSFALMWRWVARIEGANNQLLGRTHAEQFELQAREHRFLYGRTEKAREMTAALIDGSAKMKAFVLPRRVHSALVRQILSEQMVQTLPGRDVPGDLGVPPDPLGENAVKALALGLKGLNQVTRLRPVRRLADANGQALLDRIIERGLDGIEAEYRGTPVAGKPTDQ</sequence>
<dbReference type="PANTHER" id="PTHR37539:SF1">
    <property type="entry name" value="ER-BOUND OXYGENASE MPAB_MPAB'_RUBBER OXYGENASE CATALYTIC DOMAIN-CONTAINING PROTEIN"/>
    <property type="match status" value="1"/>
</dbReference>
<reference evidence="3" key="1">
    <citation type="journal article" date="2019" name="Int. J. Syst. Evol. Microbiol.">
        <title>The Global Catalogue of Microorganisms (GCM) 10K type strain sequencing project: providing services to taxonomists for standard genome sequencing and annotation.</title>
        <authorList>
            <consortium name="The Broad Institute Genomics Platform"/>
            <consortium name="The Broad Institute Genome Sequencing Center for Infectious Disease"/>
            <person name="Wu L."/>
            <person name="Ma J."/>
        </authorList>
    </citation>
    <scope>NUCLEOTIDE SEQUENCE [LARGE SCALE GENOMIC DNA]</scope>
    <source>
        <strain evidence="3">JCM 17688</strain>
    </source>
</reference>
<dbReference type="InterPro" id="IPR037473">
    <property type="entry name" value="Lcp-like"/>
</dbReference>
<proteinExistence type="predicted"/>
<keyword evidence="3" id="KW-1185">Reference proteome</keyword>
<accession>A0ABP8JX17</accession>
<name>A0ABP8JX17_9ACTN</name>
<dbReference type="Proteomes" id="UP001500635">
    <property type="component" value="Unassembled WGS sequence"/>
</dbReference>
<protein>
    <recommendedName>
        <fullName evidence="1">ER-bound oxygenase mpaB/mpaB'/Rubber oxygenase catalytic domain-containing protein</fullName>
    </recommendedName>
</protein>
<dbReference type="Pfam" id="PF09995">
    <property type="entry name" value="MPAB_Lcp_cat"/>
    <property type="match status" value="1"/>
</dbReference>
<organism evidence="2 3">
    <name type="scientific">Tsukamurella soli</name>
    <dbReference type="NCBI Taxonomy" id="644556"/>
    <lineage>
        <taxon>Bacteria</taxon>
        <taxon>Bacillati</taxon>
        <taxon>Actinomycetota</taxon>
        <taxon>Actinomycetes</taxon>
        <taxon>Mycobacteriales</taxon>
        <taxon>Tsukamurellaceae</taxon>
        <taxon>Tsukamurella</taxon>
    </lineage>
</organism>
<evidence type="ECO:0000259" key="1">
    <source>
        <dbReference type="Pfam" id="PF09995"/>
    </source>
</evidence>
<dbReference type="InterPro" id="IPR018713">
    <property type="entry name" value="MPAB/Lcp_cat_dom"/>
</dbReference>
<gene>
    <name evidence="2" type="ORF">GCM10023147_32000</name>
</gene>
<comment type="caution">
    <text evidence="2">The sequence shown here is derived from an EMBL/GenBank/DDBJ whole genome shotgun (WGS) entry which is preliminary data.</text>
</comment>
<dbReference type="EMBL" id="BAABFR010000053">
    <property type="protein sequence ID" value="GAA4397033.1"/>
    <property type="molecule type" value="Genomic_DNA"/>
</dbReference>
<evidence type="ECO:0000313" key="3">
    <source>
        <dbReference type="Proteomes" id="UP001500635"/>
    </source>
</evidence>
<evidence type="ECO:0000313" key="2">
    <source>
        <dbReference type="EMBL" id="GAA4397033.1"/>
    </source>
</evidence>
<dbReference type="PANTHER" id="PTHR37539">
    <property type="entry name" value="SECRETED PROTEIN-RELATED"/>
    <property type="match status" value="1"/>
</dbReference>
<feature type="domain" description="ER-bound oxygenase mpaB/mpaB'/Rubber oxygenase catalytic" evidence="1">
    <location>
        <begin position="121"/>
        <end position="345"/>
    </location>
</feature>